<dbReference type="EMBL" id="KV875096">
    <property type="protein sequence ID" value="OIW31277.1"/>
    <property type="molecule type" value="Genomic_DNA"/>
</dbReference>
<proteinExistence type="predicted"/>
<dbReference type="Proteomes" id="UP000182658">
    <property type="component" value="Unassembled WGS sequence"/>
</dbReference>
<organism evidence="1 2">
    <name type="scientific">Coniochaeta ligniaria NRRL 30616</name>
    <dbReference type="NCBI Taxonomy" id="1408157"/>
    <lineage>
        <taxon>Eukaryota</taxon>
        <taxon>Fungi</taxon>
        <taxon>Dikarya</taxon>
        <taxon>Ascomycota</taxon>
        <taxon>Pezizomycotina</taxon>
        <taxon>Sordariomycetes</taxon>
        <taxon>Sordariomycetidae</taxon>
        <taxon>Coniochaetales</taxon>
        <taxon>Coniochaetaceae</taxon>
        <taxon>Coniochaeta</taxon>
    </lineage>
</organism>
<reference evidence="1 2" key="1">
    <citation type="submission" date="2016-10" db="EMBL/GenBank/DDBJ databases">
        <title>Draft genome sequence of Coniochaeta ligniaria NRRL30616, a lignocellulolytic fungus for bioabatement of inhibitors in plant biomass hydrolysates.</title>
        <authorList>
            <consortium name="DOE Joint Genome Institute"/>
            <person name="Jimenez D.J."/>
            <person name="Hector R.E."/>
            <person name="Riley R."/>
            <person name="Sun H."/>
            <person name="Grigoriev I.V."/>
            <person name="Van Elsas J.D."/>
            <person name="Nichols N.N."/>
        </authorList>
    </citation>
    <scope>NUCLEOTIDE SEQUENCE [LARGE SCALE GENOMIC DNA]</scope>
    <source>
        <strain evidence="1 2">NRRL 30616</strain>
    </source>
</reference>
<gene>
    <name evidence="1" type="ORF">CONLIGDRAFT_308670</name>
</gene>
<sequence length="112" mass="11565">MIRSGSSEISAHATSRPDIMIAVTPSRGSSLPSLPAMVSASRGSPAESCIAQSALSALPAVSGLPKGADSWPGYWQPALWLDAVGSGVVISLTAHLSIRVLTSFEILDRVHV</sequence>
<keyword evidence="2" id="KW-1185">Reference proteome</keyword>
<evidence type="ECO:0000313" key="2">
    <source>
        <dbReference type="Proteomes" id="UP000182658"/>
    </source>
</evidence>
<protein>
    <submittedName>
        <fullName evidence="1">Uncharacterized protein</fullName>
    </submittedName>
</protein>
<accession>A0A1J7IVD9</accession>
<evidence type="ECO:0000313" key="1">
    <source>
        <dbReference type="EMBL" id="OIW31277.1"/>
    </source>
</evidence>
<name>A0A1J7IVD9_9PEZI</name>
<dbReference type="InParanoid" id="A0A1J7IVD9"/>
<dbReference type="AlphaFoldDB" id="A0A1J7IVD9"/>